<keyword evidence="2" id="KW-1185">Reference proteome</keyword>
<dbReference type="InterPro" id="IPR009057">
    <property type="entry name" value="Homeodomain-like_sf"/>
</dbReference>
<comment type="caution">
    <text evidence="1">The sequence shown here is derived from an EMBL/GenBank/DDBJ whole genome shotgun (WGS) entry which is preliminary data.</text>
</comment>
<dbReference type="EMBL" id="BAAAEW010000006">
    <property type="protein sequence ID" value="GAA0745321.1"/>
    <property type="molecule type" value="Genomic_DNA"/>
</dbReference>
<dbReference type="Proteomes" id="UP001500279">
    <property type="component" value="Unassembled WGS sequence"/>
</dbReference>
<reference evidence="1 2" key="1">
    <citation type="journal article" date="2019" name="Int. J. Syst. Evol. Microbiol.">
        <title>The Global Catalogue of Microorganisms (GCM) 10K type strain sequencing project: providing services to taxonomists for standard genome sequencing and annotation.</title>
        <authorList>
            <consortium name="The Broad Institute Genomics Platform"/>
            <consortium name="The Broad Institute Genome Sequencing Center for Infectious Disease"/>
            <person name="Wu L."/>
            <person name="Ma J."/>
        </authorList>
    </citation>
    <scope>NUCLEOTIDE SEQUENCE [LARGE SCALE GENOMIC DNA]</scope>
    <source>
        <strain evidence="1 2">JCM 15503</strain>
    </source>
</reference>
<dbReference type="SUPFAM" id="SSF46689">
    <property type="entry name" value="Homeodomain-like"/>
    <property type="match status" value="1"/>
</dbReference>
<dbReference type="InterPro" id="IPR002514">
    <property type="entry name" value="Transposase_8"/>
</dbReference>
<accession>A0ABN1JRM6</accession>
<dbReference type="Pfam" id="PF01527">
    <property type="entry name" value="HTH_Tnp_1"/>
    <property type="match status" value="1"/>
</dbReference>
<proteinExistence type="predicted"/>
<gene>
    <name evidence="1" type="ORF">GCM10009107_11590</name>
</gene>
<name>A0ABN1JRM6_9BURK</name>
<dbReference type="NCBIfam" id="NF047595">
    <property type="entry name" value="IS66_ISRel24_TnpA"/>
    <property type="match status" value="1"/>
</dbReference>
<protein>
    <submittedName>
        <fullName evidence="1">Transposase</fullName>
    </submittedName>
</protein>
<evidence type="ECO:0000313" key="1">
    <source>
        <dbReference type="EMBL" id="GAA0745321.1"/>
    </source>
</evidence>
<evidence type="ECO:0000313" key="2">
    <source>
        <dbReference type="Proteomes" id="UP001500279"/>
    </source>
</evidence>
<organism evidence="1 2">
    <name type="scientific">Ideonella azotifigens</name>
    <dbReference type="NCBI Taxonomy" id="513160"/>
    <lineage>
        <taxon>Bacteria</taxon>
        <taxon>Pseudomonadati</taxon>
        <taxon>Pseudomonadota</taxon>
        <taxon>Betaproteobacteria</taxon>
        <taxon>Burkholderiales</taxon>
        <taxon>Sphaerotilaceae</taxon>
        <taxon>Ideonella</taxon>
    </lineage>
</organism>
<sequence>MMTDELQELRRRLVVGRKNDGRSVYDTQAKAELVALCLQPGASVSRLARECGVNANQVSRWLREHGHVRRPRVPVAPVAQVSSPPSAFMAVPVMQTTATPADGSAAMHLQARLPNGVAFDLRGVDARHAGHLIEALGRLRCSGSTKA</sequence>